<dbReference type="PANTHER" id="PTHR22951">
    <property type="entry name" value="CLATHRIN ASSEMBLY PROTEIN"/>
    <property type="match status" value="1"/>
</dbReference>
<evidence type="ECO:0000256" key="5">
    <source>
        <dbReference type="ARBA" id="ARBA00023034"/>
    </source>
</evidence>
<dbReference type="GO" id="GO:0048268">
    <property type="term" value="P:clathrin coat assembly"/>
    <property type="evidence" value="ECO:0007669"/>
    <property type="project" value="InterPro"/>
</dbReference>
<keyword evidence="7" id="KW-0168">Coated pit</keyword>
<dbReference type="Gene3D" id="1.25.40.90">
    <property type="match status" value="1"/>
</dbReference>
<accession>A0AAV8TKK7</accession>
<comment type="caution">
    <text evidence="10">The sequence shown here is derived from an EMBL/GenBank/DDBJ whole genome shotgun (WGS) entry which is preliminary data.</text>
</comment>
<keyword evidence="6" id="KW-0472">Membrane</keyword>
<dbReference type="SUPFAM" id="SSF48464">
    <property type="entry name" value="ENTH/VHS domain"/>
    <property type="match status" value="1"/>
</dbReference>
<dbReference type="Gene3D" id="1.20.58.150">
    <property type="entry name" value="ANTH domain"/>
    <property type="match status" value="1"/>
</dbReference>
<feature type="domain" description="ENTH" evidence="9">
    <location>
        <begin position="28"/>
        <end position="166"/>
    </location>
</feature>
<organism evidence="10 11">
    <name type="scientific">Erythroxylum novogranatense</name>
    <dbReference type="NCBI Taxonomy" id="1862640"/>
    <lineage>
        <taxon>Eukaryota</taxon>
        <taxon>Viridiplantae</taxon>
        <taxon>Streptophyta</taxon>
        <taxon>Embryophyta</taxon>
        <taxon>Tracheophyta</taxon>
        <taxon>Spermatophyta</taxon>
        <taxon>Magnoliopsida</taxon>
        <taxon>eudicotyledons</taxon>
        <taxon>Gunneridae</taxon>
        <taxon>Pentapetalae</taxon>
        <taxon>rosids</taxon>
        <taxon>fabids</taxon>
        <taxon>Malpighiales</taxon>
        <taxon>Erythroxylaceae</taxon>
        <taxon>Erythroxylum</taxon>
    </lineage>
</organism>
<dbReference type="GO" id="GO:0005546">
    <property type="term" value="F:phosphatidylinositol-4,5-bisphosphate binding"/>
    <property type="evidence" value="ECO:0007669"/>
    <property type="project" value="TreeGrafter"/>
</dbReference>
<dbReference type="PROSITE" id="PS50942">
    <property type="entry name" value="ENTH"/>
    <property type="match status" value="1"/>
</dbReference>
<dbReference type="InterPro" id="IPR008942">
    <property type="entry name" value="ENTH_VHS"/>
</dbReference>
<evidence type="ECO:0000256" key="7">
    <source>
        <dbReference type="ARBA" id="ARBA00023176"/>
    </source>
</evidence>
<evidence type="ECO:0000313" key="10">
    <source>
        <dbReference type="EMBL" id="KAJ8767391.1"/>
    </source>
</evidence>
<keyword evidence="4" id="KW-0254">Endocytosis</keyword>
<evidence type="ECO:0000256" key="4">
    <source>
        <dbReference type="ARBA" id="ARBA00022583"/>
    </source>
</evidence>
<evidence type="ECO:0000256" key="8">
    <source>
        <dbReference type="ARBA" id="ARBA00023329"/>
    </source>
</evidence>
<name>A0AAV8TKK7_9ROSI</name>
<dbReference type="InterPro" id="IPR013809">
    <property type="entry name" value="ENTH"/>
</dbReference>
<dbReference type="InterPro" id="IPR048050">
    <property type="entry name" value="ANTH_N_plant"/>
</dbReference>
<evidence type="ECO:0000256" key="1">
    <source>
        <dbReference type="ARBA" id="ARBA00004132"/>
    </source>
</evidence>
<comment type="subcellular location">
    <subcellularLocation>
        <location evidence="1">Cytoplasmic vesicle</location>
        <location evidence="1">Clathrin-coated vesicle</location>
    </subcellularLocation>
    <subcellularLocation>
        <location evidence="2">Golgi apparatus</location>
    </subcellularLocation>
    <subcellularLocation>
        <location evidence="3">Membrane</location>
        <location evidence="3">Clathrin-coated pit</location>
    </subcellularLocation>
</comment>
<dbReference type="PANTHER" id="PTHR22951:SF97">
    <property type="entry name" value="ENTH DOMAIN-CONTAINING PROTEIN"/>
    <property type="match status" value="1"/>
</dbReference>
<proteinExistence type="predicted"/>
<keyword evidence="8" id="KW-0968">Cytoplasmic vesicle</keyword>
<dbReference type="GO" id="GO:0000149">
    <property type="term" value="F:SNARE binding"/>
    <property type="evidence" value="ECO:0007669"/>
    <property type="project" value="TreeGrafter"/>
</dbReference>
<dbReference type="GO" id="GO:0005794">
    <property type="term" value="C:Golgi apparatus"/>
    <property type="evidence" value="ECO:0007669"/>
    <property type="project" value="UniProtKB-SubCell"/>
</dbReference>
<dbReference type="InterPro" id="IPR045192">
    <property type="entry name" value="AP180-like"/>
</dbReference>
<dbReference type="InterPro" id="IPR014712">
    <property type="entry name" value="ANTH_dom_sf"/>
</dbReference>
<evidence type="ECO:0000256" key="2">
    <source>
        <dbReference type="ARBA" id="ARBA00004555"/>
    </source>
</evidence>
<dbReference type="Proteomes" id="UP001159364">
    <property type="component" value="Linkage Group LG04"/>
</dbReference>
<dbReference type="GO" id="GO:0032050">
    <property type="term" value="F:clathrin heavy chain binding"/>
    <property type="evidence" value="ECO:0007669"/>
    <property type="project" value="TreeGrafter"/>
</dbReference>
<dbReference type="GO" id="GO:0006900">
    <property type="term" value="P:vesicle budding from membrane"/>
    <property type="evidence" value="ECO:0007669"/>
    <property type="project" value="TreeGrafter"/>
</dbReference>
<dbReference type="SMART" id="SM00273">
    <property type="entry name" value="ENTH"/>
    <property type="match status" value="1"/>
</dbReference>
<evidence type="ECO:0000256" key="3">
    <source>
        <dbReference type="ARBA" id="ARBA00004600"/>
    </source>
</evidence>
<dbReference type="InterPro" id="IPR011417">
    <property type="entry name" value="ANTH_dom"/>
</dbReference>
<gene>
    <name evidence="10" type="ORF">K2173_017435</name>
</gene>
<dbReference type="GO" id="GO:0030136">
    <property type="term" value="C:clathrin-coated vesicle"/>
    <property type="evidence" value="ECO:0007669"/>
    <property type="project" value="UniProtKB-SubCell"/>
</dbReference>
<evidence type="ECO:0000313" key="11">
    <source>
        <dbReference type="Proteomes" id="UP001159364"/>
    </source>
</evidence>
<reference evidence="10 11" key="1">
    <citation type="submission" date="2021-09" db="EMBL/GenBank/DDBJ databases">
        <title>Genomic insights and catalytic innovation underlie evolution of tropane alkaloids biosynthesis.</title>
        <authorList>
            <person name="Wang Y.-J."/>
            <person name="Tian T."/>
            <person name="Huang J.-P."/>
            <person name="Huang S.-X."/>
        </authorList>
    </citation>
    <scope>NUCLEOTIDE SEQUENCE [LARGE SCALE GENOMIC DNA]</scope>
    <source>
        <strain evidence="10">KIB-2018</strain>
        <tissue evidence="10">Leaf</tissue>
    </source>
</reference>
<keyword evidence="5" id="KW-0333">Golgi apparatus</keyword>
<dbReference type="AlphaFoldDB" id="A0AAV8TKK7"/>
<sequence length="525" mass="58217">MAAGVNTPQTLRKAIGALKDSTKVGLAKVNSEYKGIDIAIVKATKHDEAMPKEKHIRKIFSALSASSPRMDVAYCIHRLTKRLKKTSKWTVALKAMIVIHRAMKEIDPSFRGELFNYGQGRGPMLNLYHFRDDSSPNAWDCSAWIRSYACYLEERLECICIFDYDIDQDYPTIRNLETPELLNHLPALQEVLFRLVACRPEGAALHTPLVHYALIMVAADSAGLSMAISGGIHNLVDKYFDMQRKDAIKALEIYRRSGNQAKSLGQYYDICRIMPSARGQNFVSIEQPPDSFLSSMDAYVTDTANDLPINDNKNATLKALPAPEVDEVEWKLDPCITSSDTLKNQHNETAPTVEIADLLCWDDFTEETPGQDESNHLALAIVTHDNALDGINSTSQSTGWELELVTAPTSGGAVYEETKLVGKLDNLYNDALSGKTSNGTQVPGQVASNPFEFEFYNCESFHATSSMSPSNSTQIVPVVQEQAVFPIQDHQEQQPNVTSYDSANPFGNPFLDPSFSFKSVQPQSS</sequence>
<dbReference type="CDD" id="cd03564">
    <property type="entry name" value="ANTH_N"/>
    <property type="match status" value="1"/>
</dbReference>
<evidence type="ECO:0000256" key="6">
    <source>
        <dbReference type="ARBA" id="ARBA00023136"/>
    </source>
</evidence>
<dbReference type="GO" id="GO:0072583">
    <property type="term" value="P:clathrin-dependent endocytosis"/>
    <property type="evidence" value="ECO:0007669"/>
    <property type="project" value="InterPro"/>
</dbReference>
<dbReference type="SUPFAM" id="SSF89009">
    <property type="entry name" value="GAT-like domain"/>
    <property type="match status" value="1"/>
</dbReference>
<dbReference type="Pfam" id="PF07651">
    <property type="entry name" value="ANTH"/>
    <property type="match status" value="1"/>
</dbReference>
<keyword evidence="11" id="KW-1185">Reference proteome</keyword>
<evidence type="ECO:0000259" key="9">
    <source>
        <dbReference type="PROSITE" id="PS50942"/>
    </source>
</evidence>
<dbReference type="GO" id="GO:0005545">
    <property type="term" value="F:1-phosphatidylinositol binding"/>
    <property type="evidence" value="ECO:0007669"/>
    <property type="project" value="InterPro"/>
</dbReference>
<dbReference type="GO" id="GO:0005905">
    <property type="term" value="C:clathrin-coated pit"/>
    <property type="evidence" value="ECO:0007669"/>
    <property type="project" value="UniProtKB-SubCell"/>
</dbReference>
<protein>
    <recommendedName>
        <fullName evidence="9">ENTH domain-containing protein</fullName>
    </recommendedName>
</protein>
<dbReference type="EMBL" id="JAIWQS010000004">
    <property type="protein sequence ID" value="KAJ8767391.1"/>
    <property type="molecule type" value="Genomic_DNA"/>
</dbReference>